<organism evidence="2">
    <name type="scientific">Ananas comosus var. bracteatus</name>
    <name type="common">red pineapple</name>
    <dbReference type="NCBI Taxonomy" id="296719"/>
    <lineage>
        <taxon>Eukaryota</taxon>
        <taxon>Viridiplantae</taxon>
        <taxon>Streptophyta</taxon>
        <taxon>Embryophyta</taxon>
        <taxon>Tracheophyta</taxon>
        <taxon>Spermatophyta</taxon>
        <taxon>Magnoliopsida</taxon>
        <taxon>Liliopsida</taxon>
        <taxon>Poales</taxon>
        <taxon>Bromeliaceae</taxon>
        <taxon>Bromelioideae</taxon>
        <taxon>Ananas</taxon>
    </lineage>
</organism>
<protein>
    <submittedName>
        <fullName evidence="2">Uncharacterized protein</fullName>
    </submittedName>
</protein>
<gene>
    <name evidence="2" type="ORF">CB5_LOCUS18004</name>
</gene>
<dbReference type="GO" id="GO:0006396">
    <property type="term" value="P:RNA processing"/>
    <property type="evidence" value="ECO:0007669"/>
    <property type="project" value="InterPro"/>
</dbReference>
<dbReference type="InterPro" id="IPR007175">
    <property type="entry name" value="Rpr2/Snm1/Rpp21"/>
</dbReference>
<accession>A0A6V7PVR7</accession>
<feature type="region of interest" description="Disordered" evidence="1">
    <location>
        <begin position="162"/>
        <end position="217"/>
    </location>
</feature>
<dbReference type="AlphaFoldDB" id="A0A6V7PVR7"/>
<reference evidence="2" key="1">
    <citation type="submission" date="2020-07" db="EMBL/GenBank/DDBJ databases">
        <authorList>
            <person name="Lin J."/>
        </authorList>
    </citation>
    <scope>NUCLEOTIDE SEQUENCE</scope>
</reference>
<dbReference type="PANTHER" id="PTHR36072">
    <property type="entry name" value="OS01G0541600 PROTEIN"/>
    <property type="match status" value="1"/>
</dbReference>
<feature type="compositionally biased region" description="Low complexity" evidence="1">
    <location>
        <begin position="109"/>
        <end position="120"/>
    </location>
</feature>
<dbReference type="PANTHER" id="PTHR36072:SF2">
    <property type="entry name" value="OS01G0531000 PROTEIN"/>
    <property type="match status" value="1"/>
</dbReference>
<feature type="compositionally biased region" description="Basic and acidic residues" evidence="1">
    <location>
        <begin position="121"/>
        <end position="139"/>
    </location>
</feature>
<dbReference type="Pfam" id="PF04032">
    <property type="entry name" value="Rpr2"/>
    <property type="match status" value="1"/>
</dbReference>
<sequence length="242" mass="26602">MGRKQEKRRSLATNQGMSHGLTLREENTGKKTVDVTSILRIQHLKRLATWASGEARIPPLGALLGERLAANAEASGVPLDSSTFLCQRCETVLQPGFNCTMGYPKGHLKSLSAPRSSSQSDSKRDQSSIKELTDKKAESISELNHITPEKVKAVEEVALKHPTTPLVRPVNMPDNKQKGSASASEKLLRNDVNSSSRPDSEKRAGGSSKRRRKGWSSLKEITENNELQCARSINNFVIPFVM</sequence>
<dbReference type="EMBL" id="LR862152">
    <property type="protein sequence ID" value="CAD1834793.1"/>
    <property type="molecule type" value="Genomic_DNA"/>
</dbReference>
<feature type="region of interest" description="Disordered" evidence="1">
    <location>
        <begin position="109"/>
        <end position="144"/>
    </location>
</feature>
<proteinExistence type="predicted"/>
<evidence type="ECO:0000313" key="2">
    <source>
        <dbReference type="EMBL" id="CAD1834793.1"/>
    </source>
</evidence>
<name>A0A6V7PVR7_ANACO</name>
<evidence type="ECO:0000256" key="1">
    <source>
        <dbReference type="SAM" id="MobiDB-lite"/>
    </source>
</evidence>
<feature type="region of interest" description="Disordered" evidence="1">
    <location>
        <begin position="1"/>
        <end position="27"/>
    </location>
</feature>